<gene>
    <name evidence="2" type="ORF">AMEX_G26877</name>
</gene>
<name>A0A8T2KPW7_ASTMX</name>
<comment type="caution">
    <text evidence="2">The sequence shown here is derived from an EMBL/GenBank/DDBJ whole genome shotgun (WGS) entry which is preliminary data.</text>
</comment>
<feature type="region of interest" description="Disordered" evidence="1">
    <location>
        <begin position="1"/>
        <end position="86"/>
    </location>
</feature>
<protein>
    <submittedName>
        <fullName evidence="2">Uncharacterized protein</fullName>
    </submittedName>
</protein>
<evidence type="ECO:0000313" key="3">
    <source>
        <dbReference type="Proteomes" id="UP000752171"/>
    </source>
</evidence>
<reference evidence="2 3" key="1">
    <citation type="submission" date="2021-07" db="EMBL/GenBank/DDBJ databases">
        <authorList>
            <person name="Imarazene B."/>
            <person name="Zahm M."/>
            <person name="Klopp C."/>
            <person name="Cabau C."/>
            <person name="Beille S."/>
            <person name="Jouanno E."/>
            <person name="Castinel A."/>
            <person name="Lluch J."/>
            <person name="Gil L."/>
            <person name="Kuchtly C."/>
            <person name="Lopez Roques C."/>
            <person name="Donnadieu C."/>
            <person name="Parrinello H."/>
            <person name="Journot L."/>
            <person name="Du K."/>
            <person name="Schartl M."/>
            <person name="Retaux S."/>
            <person name="Guiguen Y."/>
        </authorList>
    </citation>
    <scope>NUCLEOTIDE SEQUENCE [LARGE SCALE GENOMIC DNA]</scope>
    <source>
        <strain evidence="2">Pach_M1</strain>
        <tissue evidence="2">Testis</tissue>
    </source>
</reference>
<feature type="compositionally biased region" description="Polar residues" evidence="1">
    <location>
        <begin position="63"/>
        <end position="76"/>
    </location>
</feature>
<proteinExistence type="predicted"/>
<accession>A0A8T2KPW7</accession>
<organism evidence="2 3">
    <name type="scientific">Astyanax mexicanus</name>
    <name type="common">Blind cave fish</name>
    <name type="synonym">Astyanax fasciatus mexicanus</name>
    <dbReference type="NCBI Taxonomy" id="7994"/>
    <lineage>
        <taxon>Eukaryota</taxon>
        <taxon>Metazoa</taxon>
        <taxon>Chordata</taxon>
        <taxon>Craniata</taxon>
        <taxon>Vertebrata</taxon>
        <taxon>Euteleostomi</taxon>
        <taxon>Actinopterygii</taxon>
        <taxon>Neopterygii</taxon>
        <taxon>Teleostei</taxon>
        <taxon>Ostariophysi</taxon>
        <taxon>Characiformes</taxon>
        <taxon>Characoidei</taxon>
        <taxon>Acestrorhamphidae</taxon>
        <taxon>Acestrorhamphinae</taxon>
        <taxon>Astyanax</taxon>
    </lineage>
</organism>
<dbReference type="AlphaFoldDB" id="A0A8T2KPW7"/>
<feature type="compositionally biased region" description="Basic and acidic residues" evidence="1">
    <location>
        <begin position="1"/>
        <end position="29"/>
    </location>
</feature>
<evidence type="ECO:0000313" key="2">
    <source>
        <dbReference type="EMBL" id="KAG9260599.1"/>
    </source>
</evidence>
<sequence length="86" mass="9605">MCSAEWRHECKKDPWENGRGRPEHSDTKSQPDPSPSAEKEPPSSLTLPPREANAQREKALPWGNTQTSSHTASTWPTEEGHGFGRL</sequence>
<evidence type="ECO:0000256" key="1">
    <source>
        <dbReference type="SAM" id="MobiDB-lite"/>
    </source>
</evidence>
<dbReference type="EMBL" id="JAICCE010000024">
    <property type="protein sequence ID" value="KAG9260599.1"/>
    <property type="molecule type" value="Genomic_DNA"/>
</dbReference>
<dbReference type="Proteomes" id="UP000752171">
    <property type="component" value="Unassembled WGS sequence"/>
</dbReference>